<name>A0A443SJC2_9ACAR</name>
<dbReference type="GO" id="GO:0005739">
    <property type="term" value="C:mitochondrion"/>
    <property type="evidence" value="ECO:0007669"/>
    <property type="project" value="TreeGrafter"/>
</dbReference>
<gene>
    <name evidence="3" type="ORF">B4U80_02459</name>
</gene>
<dbReference type="OrthoDB" id="10268090at2759"/>
<feature type="domain" description="Saccharopine dehydrogenase NADP binding" evidence="2">
    <location>
        <begin position="9"/>
        <end position="142"/>
    </location>
</feature>
<dbReference type="Gene3D" id="3.40.50.720">
    <property type="entry name" value="NAD(P)-binding Rossmann-like Domain"/>
    <property type="match status" value="1"/>
</dbReference>
<dbReference type="VEuPathDB" id="VectorBase:LDEU004465"/>
<dbReference type="InterPro" id="IPR036291">
    <property type="entry name" value="NAD(P)-bd_dom_sf"/>
</dbReference>
<keyword evidence="4" id="KW-1185">Reference proteome</keyword>
<dbReference type="EMBL" id="NCKV01001915">
    <property type="protein sequence ID" value="RWS27575.1"/>
    <property type="molecule type" value="Genomic_DNA"/>
</dbReference>
<comment type="caution">
    <text evidence="3">The sequence shown here is derived from an EMBL/GenBank/DDBJ whole genome shotgun (WGS) entry which is preliminary data.</text>
</comment>
<dbReference type="Pfam" id="PF03435">
    <property type="entry name" value="Sacchrp_dh_NADP"/>
    <property type="match status" value="1"/>
</dbReference>
<dbReference type="GO" id="GO:0005886">
    <property type="term" value="C:plasma membrane"/>
    <property type="evidence" value="ECO:0007669"/>
    <property type="project" value="TreeGrafter"/>
</dbReference>
<dbReference type="GO" id="GO:0005811">
    <property type="term" value="C:lipid droplet"/>
    <property type="evidence" value="ECO:0007669"/>
    <property type="project" value="TreeGrafter"/>
</dbReference>
<accession>A0A443SJC2</accession>
<reference evidence="3 4" key="1">
    <citation type="journal article" date="2018" name="Gigascience">
        <title>Genomes of trombidid mites reveal novel predicted allergens and laterally-transferred genes associated with secondary metabolism.</title>
        <authorList>
            <person name="Dong X."/>
            <person name="Chaisiri K."/>
            <person name="Xia D."/>
            <person name="Armstrong S.D."/>
            <person name="Fang Y."/>
            <person name="Donnelly M.J."/>
            <person name="Kadowaki T."/>
            <person name="McGarry J.W."/>
            <person name="Darby A.C."/>
            <person name="Makepeace B.L."/>
        </authorList>
    </citation>
    <scope>NUCLEOTIDE SEQUENCE [LARGE SCALE GENOMIC DNA]</scope>
    <source>
        <strain evidence="3">UoL-UT</strain>
    </source>
</reference>
<dbReference type="InterPro" id="IPR005097">
    <property type="entry name" value="Sacchrp_dh_NADP-bd"/>
</dbReference>
<dbReference type="SUPFAM" id="SSF51735">
    <property type="entry name" value="NAD(P)-binding Rossmann-fold domains"/>
    <property type="match status" value="1"/>
</dbReference>
<dbReference type="InterPro" id="IPR051276">
    <property type="entry name" value="Saccharopine_DH-like_oxidrdct"/>
</dbReference>
<protein>
    <recommendedName>
        <fullName evidence="2">Saccharopine dehydrogenase NADP binding domain-containing protein</fullName>
    </recommendedName>
</protein>
<dbReference type="PANTHER" id="PTHR12286">
    <property type="entry name" value="SACCHAROPINE DEHYDROGENASE-LIKE OXIDOREDUCTASE"/>
    <property type="match status" value="1"/>
</dbReference>
<evidence type="ECO:0000313" key="4">
    <source>
        <dbReference type="Proteomes" id="UP000288716"/>
    </source>
</evidence>
<dbReference type="AlphaFoldDB" id="A0A443SJC2"/>
<dbReference type="GO" id="GO:0009247">
    <property type="term" value="P:glycolipid biosynthetic process"/>
    <property type="evidence" value="ECO:0007669"/>
    <property type="project" value="TreeGrafter"/>
</dbReference>
<sequence>MTSHRRFDVIILGVTGMLGQYTCEQFARKGIKRSIKWAVAARNKKKISNVLRKVSVEVGRDLELTPKFEADCSDPASLTKICKECKVLVNCVGPYVDYGEYVVKACLETGTHYIDACVEPYFLEDIQCRYSREANSKNVFIIQSCGFSTLLFELGLLCTIAKFDGAINSCEMFTKVLFSRYGHRLNFSIFRTIVAIIENNVRYSRVSSRLKREMFPKTSEIRYGLPIRSRIFTEAYRSVVSGYCLNVRSGELSTLQRTQMWLQEKDDLKPIQFLMQAMVQQDNKY</sequence>
<dbReference type="Proteomes" id="UP000288716">
    <property type="component" value="Unassembled WGS sequence"/>
</dbReference>
<evidence type="ECO:0000259" key="2">
    <source>
        <dbReference type="Pfam" id="PF03435"/>
    </source>
</evidence>
<proteinExistence type="inferred from homology"/>
<comment type="similarity">
    <text evidence="1">Belongs to the saccharopine dehydrogenase family.</text>
</comment>
<evidence type="ECO:0000313" key="3">
    <source>
        <dbReference type="EMBL" id="RWS27575.1"/>
    </source>
</evidence>
<organism evidence="3 4">
    <name type="scientific">Leptotrombidium deliense</name>
    <dbReference type="NCBI Taxonomy" id="299467"/>
    <lineage>
        <taxon>Eukaryota</taxon>
        <taxon>Metazoa</taxon>
        <taxon>Ecdysozoa</taxon>
        <taxon>Arthropoda</taxon>
        <taxon>Chelicerata</taxon>
        <taxon>Arachnida</taxon>
        <taxon>Acari</taxon>
        <taxon>Acariformes</taxon>
        <taxon>Trombidiformes</taxon>
        <taxon>Prostigmata</taxon>
        <taxon>Anystina</taxon>
        <taxon>Parasitengona</taxon>
        <taxon>Trombiculoidea</taxon>
        <taxon>Trombiculidae</taxon>
        <taxon>Leptotrombidium</taxon>
    </lineage>
</organism>
<evidence type="ECO:0000256" key="1">
    <source>
        <dbReference type="ARBA" id="ARBA00038048"/>
    </source>
</evidence>
<dbReference type="PANTHER" id="PTHR12286:SF5">
    <property type="entry name" value="SACCHAROPINE DEHYDROGENASE-LIKE OXIDOREDUCTASE"/>
    <property type="match status" value="1"/>
</dbReference>